<keyword evidence="7" id="KW-0479">Metal-binding</keyword>
<evidence type="ECO:0000313" key="16">
    <source>
        <dbReference type="Proteomes" id="UP000033930"/>
    </source>
</evidence>
<keyword evidence="11" id="KW-0482">Metalloprotease</keyword>
<dbReference type="Pfam" id="PF02163">
    <property type="entry name" value="Peptidase_M50"/>
    <property type="match status" value="2"/>
</dbReference>
<keyword evidence="10 13" id="KW-1133">Transmembrane helix</keyword>
<comment type="subcellular location">
    <subcellularLocation>
        <location evidence="2">Cell membrane</location>
        <topology evidence="2">Multi-pass membrane protein</topology>
    </subcellularLocation>
</comment>
<feature type="transmembrane region" description="Helical" evidence="13">
    <location>
        <begin position="91"/>
        <end position="116"/>
    </location>
</feature>
<feature type="transmembrane region" description="Helical" evidence="13">
    <location>
        <begin position="177"/>
        <end position="198"/>
    </location>
</feature>
<evidence type="ECO:0000256" key="10">
    <source>
        <dbReference type="ARBA" id="ARBA00022989"/>
    </source>
</evidence>
<evidence type="ECO:0000256" key="13">
    <source>
        <dbReference type="SAM" id="Phobius"/>
    </source>
</evidence>
<dbReference type="PANTHER" id="PTHR35864">
    <property type="entry name" value="ZINC METALLOPROTEASE MJ0611-RELATED"/>
    <property type="match status" value="1"/>
</dbReference>
<accession>A0A0G0XPB1</accession>
<dbReference type="GO" id="GO:0046872">
    <property type="term" value="F:metal ion binding"/>
    <property type="evidence" value="ECO:0007669"/>
    <property type="project" value="UniProtKB-KW"/>
</dbReference>
<dbReference type="PANTHER" id="PTHR35864:SF1">
    <property type="entry name" value="ZINC METALLOPROTEASE YWHC-RELATED"/>
    <property type="match status" value="1"/>
</dbReference>
<dbReference type="GO" id="GO:0005886">
    <property type="term" value="C:plasma membrane"/>
    <property type="evidence" value="ECO:0007669"/>
    <property type="project" value="UniProtKB-SubCell"/>
</dbReference>
<dbReference type="InterPro" id="IPR008915">
    <property type="entry name" value="Peptidase_M50"/>
</dbReference>
<gene>
    <name evidence="15" type="ORF">UU50_C0016G0002</name>
</gene>
<evidence type="ECO:0000256" key="5">
    <source>
        <dbReference type="ARBA" id="ARBA00022670"/>
    </source>
</evidence>
<reference evidence="15 16" key="1">
    <citation type="journal article" date="2015" name="Nature">
        <title>rRNA introns, odd ribosomes, and small enigmatic genomes across a large radiation of phyla.</title>
        <authorList>
            <person name="Brown C.T."/>
            <person name="Hug L.A."/>
            <person name="Thomas B.C."/>
            <person name="Sharon I."/>
            <person name="Castelle C.J."/>
            <person name="Singh A."/>
            <person name="Wilkins M.J."/>
            <person name="Williams K.H."/>
            <person name="Banfield J.F."/>
        </authorList>
    </citation>
    <scope>NUCLEOTIDE SEQUENCE [LARGE SCALE GENOMIC DNA]</scope>
</reference>
<evidence type="ECO:0000256" key="6">
    <source>
        <dbReference type="ARBA" id="ARBA00022692"/>
    </source>
</evidence>
<dbReference type="AlphaFoldDB" id="A0A0G0XPB1"/>
<evidence type="ECO:0000259" key="14">
    <source>
        <dbReference type="Pfam" id="PF02163"/>
    </source>
</evidence>
<keyword evidence="4" id="KW-1003">Cell membrane</keyword>
<dbReference type="CDD" id="cd06158">
    <property type="entry name" value="S2P-M50_like_1"/>
    <property type="match status" value="1"/>
</dbReference>
<feature type="domain" description="Peptidase M50" evidence="14">
    <location>
        <begin position="17"/>
        <end position="115"/>
    </location>
</feature>
<evidence type="ECO:0000256" key="12">
    <source>
        <dbReference type="ARBA" id="ARBA00023136"/>
    </source>
</evidence>
<feature type="transmembrane region" description="Helical" evidence="13">
    <location>
        <begin position="50"/>
        <end position="70"/>
    </location>
</feature>
<keyword evidence="12 13" id="KW-0472">Membrane</keyword>
<evidence type="ECO:0000256" key="11">
    <source>
        <dbReference type="ARBA" id="ARBA00023049"/>
    </source>
</evidence>
<evidence type="ECO:0000256" key="3">
    <source>
        <dbReference type="ARBA" id="ARBA00007931"/>
    </source>
</evidence>
<dbReference type="InterPro" id="IPR052348">
    <property type="entry name" value="Metallopeptidase_M50B"/>
</dbReference>
<feature type="transmembrane region" description="Helical" evidence="13">
    <location>
        <begin position="128"/>
        <end position="147"/>
    </location>
</feature>
<keyword evidence="9" id="KW-0862">Zinc</keyword>
<evidence type="ECO:0000256" key="9">
    <source>
        <dbReference type="ARBA" id="ARBA00022833"/>
    </source>
</evidence>
<protein>
    <submittedName>
        <fullName evidence="15">Peptidase</fullName>
    </submittedName>
</protein>
<evidence type="ECO:0000256" key="7">
    <source>
        <dbReference type="ARBA" id="ARBA00022723"/>
    </source>
</evidence>
<proteinExistence type="inferred from homology"/>
<dbReference type="GO" id="GO:0006508">
    <property type="term" value="P:proteolysis"/>
    <property type="evidence" value="ECO:0007669"/>
    <property type="project" value="UniProtKB-KW"/>
</dbReference>
<dbReference type="EMBL" id="LCAW01000016">
    <property type="protein sequence ID" value="KKR98625.1"/>
    <property type="molecule type" value="Genomic_DNA"/>
</dbReference>
<name>A0A0G0XPB1_9BACT</name>
<comment type="cofactor">
    <cofactor evidence="1">
        <name>Zn(2+)</name>
        <dbReference type="ChEBI" id="CHEBI:29105"/>
    </cofactor>
</comment>
<evidence type="ECO:0000256" key="4">
    <source>
        <dbReference type="ARBA" id="ARBA00022475"/>
    </source>
</evidence>
<evidence type="ECO:0000256" key="8">
    <source>
        <dbReference type="ARBA" id="ARBA00022801"/>
    </source>
</evidence>
<comment type="caution">
    <text evidence="15">The sequence shown here is derived from an EMBL/GenBank/DDBJ whole genome shotgun (WGS) entry which is preliminary data.</text>
</comment>
<dbReference type="InterPro" id="IPR044537">
    <property type="entry name" value="Rip2-like"/>
</dbReference>
<evidence type="ECO:0000256" key="1">
    <source>
        <dbReference type="ARBA" id="ARBA00001947"/>
    </source>
</evidence>
<evidence type="ECO:0000256" key="2">
    <source>
        <dbReference type="ARBA" id="ARBA00004651"/>
    </source>
</evidence>
<dbReference type="GO" id="GO:0008237">
    <property type="term" value="F:metallopeptidase activity"/>
    <property type="evidence" value="ECO:0007669"/>
    <property type="project" value="UniProtKB-KW"/>
</dbReference>
<evidence type="ECO:0000313" key="15">
    <source>
        <dbReference type="EMBL" id="KKR98625.1"/>
    </source>
</evidence>
<sequence length="224" mass="24764">MMISLIAQQPMLLVVWVTAILISLTAHEFSHAWMANIKGDKTAELAGRLTLNPFAHIDWMGVVFLLTLGFGWAKPVPFNPYNLQDPRRDSLLIALAGPASNLVIATIAALILRVMITGGFITGVDMLFAFLLLLVIINLFLMFFNLVPIYPLDGSKVLDALLVKPEHQKIKMQIMMYGPRVLLILVLLSIFTTFNIFFFVSAPSYAVCSALVGYNCSGLLGMIF</sequence>
<feature type="domain" description="Peptidase M50" evidence="14">
    <location>
        <begin position="127"/>
        <end position="184"/>
    </location>
</feature>
<comment type="similarity">
    <text evidence="3">Belongs to the peptidase M50B family.</text>
</comment>
<organism evidence="15 16">
    <name type="scientific">Candidatus Uhrbacteria bacterium GW2011_GWC1_41_20</name>
    <dbReference type="NCBI Taxonomy" id="1618983"/>
    <lineage>
        <taxon>Bacteria</taxon>
        <taxon>Candidatus Uhriibacteriota</taxon>
    </lineage>
</organism>
<keyword evidence="6 13" id="KW-0812">Transmembrane</keyword>
<keyword evidence="8" id="KW-0378">Hydrolase</keyword>
<keyword evidence="5" id="KW-0645">Protease</keyword>
<dbReference type="Proteomes" id="UP000033930">
    <property type="component" value="Unassembled WGS sequence"/>
</dbReference>